<dbReference type="GO" id="GO:0005975">
    <property type="term" value="P:carbohydrate metabolic process"/>
    <property type="evidence" value="ECO:0007669"/>
    <property type="project" value="InterPro"/>
</dbReference>
<dbReference type="PANTHER" id="PTHR46975:SF2">
    <property type="entry name" value="PROTEIN SWEETIE"/>
    <property type="match status" value="1"/>
</dbReference>
<dbReference type="OrthoDB" id="192608at2759"/>
<evidence type="ECO:0000313" key="2">
    <source>
        <dbReference type="Proteomes" id="UP000036987"/>
    </source>
</evidence>
<accession>A0A0K9PAP8</accession>
<comment type="caution">
    <text evidence="1">The sequence shown here is derived from an EMBL/GenBank/DDBJ whole genome shotgun (WGS) entry which is preliminary data.</text>
</comment>
<dbReference type="InterPro" id="IPR044218">
    <property type="entry name" value="SWEETIE"/>
</dbReference>
<dbReference type="PANTHER" id="PTHR46975">
    <property type="entry name" value="PROTEIN SWEETIE"/>
    <property type="match status" value="1"/>
</dbReference>
<organism evidence="1 2">
    <name type="scientific">Zostera marina</name>
    <name type="common">Eelgrass</name>
    <dbReference type="NCBI Taxonomy" id="29655"/>
    <lineage>
        <taxon>Eukaryota</taxon>
        <taxon>Viridiplantae</taxon>
        <taxon>Streptophyta</taxon>
        <taxon>Embryophyta</taxon>
        <taxon>Tracheophyta</taxon>
        <taxon>Spermatophyta</taxon>
        <taxon>Magnoliopsida</taxon>
        <taxon>Liliopsida</taxon>
        <taxon>Zosteraceae</taxon>
        <taxon>Zostera</taxon>
    </lineage>
</organism>
<gene>
    <name evidence="1" type="ORF">ZOSMA_329G00030</name>
</gene>
<dbReference type="EMBL" id="LFYR01001053">
    <property type="protein sequence ID" value="KMZ65322.1"/>
    <property type="molecule type" value="Genomic_DNA"/>
</dbReference>
<dbReference type="STRING" id="29655.A0A0K9PAP8"/>
<protein>
    <submittedName>
        <fullName evidence="1">Uncharacterized protein</fullName>
    </submittedName>
</protein>
<dbReference type="AlphaFoldDB" id="A0A0K9PAP8"/>
<reference evidence="2" key="1">
    <citation type="journal article" date="2016" name="Nature">
        <title>The genome of the seagrass Zostera marina reveals angiosperm adaptation to the sea.</title>
        <authorList>
            <person name="Olsen J.L."/>
            <person name="Rouze P."/>
            <person name="Verhelst B."/>
            <person name="Lin Y.-C."/>
            <person name="Bayer T."/>
            <person name="Collen J."/>
            <person name="Dattolo E."/>
            <person name="De Paoli E."/>
            <person name="Dittami S."/>
            <person name="Maumus F."/>
            <person name="Michel G."/>
            <person name="Kersting A."/>
            <person name="Lauritano C."/>
            <person name="Lohaus R."/>
            <person name="Toepel M."/>
            <person name="Tonon T."/>
            <person name="Vanneste K."/>
            <person name="Amirebrahimi M."/>
            <person name="Brakel J."/>
            <person name="Bostroem C."/>
            <person name="Chovatia M."/>
            <person name="Grimwood J."/>
            <person name="Jenkins J.W."/>
            <person name="Jueterbock A."/>
            <person name="Mraz A."/>
            <person name="Stam W.T."/>
            <person name="Tice H."/>
            <person name="Bornberg-Bauer E."/>
            <person name="Green P.J."/>
            <person name="Pearson G.A."/>
            <person name="Procaccini G."/>
            <person name="Duarte C.M."/>
            <person name="Schmutz J."/>
            <person name="Reusch T.B.H."/>
            <person name="Van de Peer Y."/>
        </authorList>
    </citation>
    <scope>NUCLEOTIDE SEQUENCE [LARGE SCALE GENOMIC DNA]</scope>
    <source>
        <strain evidence="2">cv. Finnish</strain>
    </source>
</reference>
<proteinExistence type="predicted"/>
<name>A0A0K9PAP8_ZOSMR</name>
<keyword evidence="2" id="KW-1185">Reference proteome</keyword>
<dbReference type="SUPFAM" id="SSF48371">
    <property type="entry name" value="ARM repeat"/>
    <property type="match status" value="1"/>
</dbReference>
<sequence length="180" mass="19651">MMENITLYGERIFAGGMALSTLVPPTVNSLSLLAKRSNSVVRQWSLHALLLTIEAAGLSYVSQVQGTLILAMEILLSEESGSVDLRQCIGRLINAIVAVLGPELSPGSTFFSRCKSVVAETSSGLETSTLLEYVRFTQQLVLFAPQAVSVHSHIQTLLPTLSSRQESWRIPTILEFEFLV</sequence>
<dbReference type="Proteomes" id="UP000036987">
    <property type="component" value="Unassembled WGS sequence"/>
</dbReference>
<evidence type="ECO:0000313" key="1">
    <source>
        <dbReference type="EMBL" id="KMZ65322.1"/>
    </source>
</evidence>
<dbReference type="InterPro" id="IPR016024">
    <property type="entry name" value="ARM-type_fold"/>
</dbReference>